<dbReference type="InterPro" id="IPR036909">
    <property type="entry name" value="Cyt_c-like_dom_sf"/>
</dbReference>
<feature type="domain" description="Cytochrome c" evidence="6">
    <location>
        <begin position="20"/>
        <end position="103"/>
    </location>
</feature>
<evidence type="ECO:0000259" key="6">
    <source>
        <dbReference type="PROSITE" id="PS51007"/>
    </source>
</evidence>
<dbReference type="OrthoDB" id="8526831at2"/>
<comment type="caution">
    <text evidence="7">The sequence shown here is derived from an EMBL/GenBank/DDBJ whole genome shotgun (WGS) entry which is preliminary data.</text>
</comment>
<evidence type="ECO:0000256" key="4">
    <source>
        <dbReference type="PROSITE-ProRule" id="PRU00433"/>
    </source>
</evidence>
<evidence type="ECO:0000313" key="8">
    <source>
        <dbReference type="Proteomes" id="UP000238762"/>
    </source>
</evidence>
<dbReference type="Proteomes" id="UP000238762">
    <property type="component" value="Unassembled WGS sequence"/>
</dbReference>
<organism evidence="7 8">
    <name type="scientific">Merismopedia glauca CCAP 1448/3</name>
    <dbReference type="NCBI Taxonomy" id="1296344"/>
    <lineage>
        <taxon>Bacteria</taxon>
        <taxon>Bacillati</taxon>
        <taxon>Cyanobacteriota</taxon>
        <taxon>Cyanophyceae</taxon>
        <taxon>Synechococcales</taxon>
        <taxon>Merismopediaceae</taxon>
        <taxon>Merismopedia</taxon>
    </lineage>
</organism>
<keyword evidence="2 4" id="KW-0479">Metal-binding</keyword>
<dbReference type="GO" id="GO:0020037">
    <property type="term" value="F:heme binding"/>
    <property type="evidence" value="ECO:0007669"/>
    <property type="project" value="InterPro"/>
</dbReference>
<evidence type="ECO:0000256" key="3">
    <source>
        <dbReference type="ARBA" id="ARBA00023004"/>
    </source>
</evidence>
<dbReference type="RefSeq" id="WP_106288050.1">
    <property type="nucleotide sequence ID" value="NZ_CAWNTC010000249.1"/>
</dbReference>
<keyword evidence="5" id="KW-0732">Signal</keyword>
<dbReference type="EMBL" id="PVWJ01000028">
    <property type="protein sequence ID" value="PSB03607.1"/>
    <property type="molecule type" value="Genomic_DNA"/>
</dbReference>
<keyword evidence="1 4" id="KW-0349">Heme</keyword>
<evidence type="ECO:0000313" key="7">
    <source>
        <dbReference type="EMBL" id="PSB03607.1"/>
    </source>
</evidence>
<evidence type="ECO:0000256" key="2">
    <source>
        <dbReference type="ARBA" id="ARBA00022723"/>
    </source>
</evidence>
<sequence>MISSRLLAFLIASIISSSIQAGEAGTVNFLIKSIANSCSSCHGVNTLSDSVIPGIAGLDQRYFISKMTEYRQQNQPAELRVPHAKDVTEEEVVQLAAFFAQKSRACPYYQTHPAGKFAE</sequence>
<reference evidence="7 8" key="2">
    <citation type="submission" date="2018-03" db="EMBL/GenBank/DDBJ databases">
        <title>The ancient ancestry and fast evolution of plastids.</title>
        <authorList>
            <person name="Moore K.R."/>
            <person name="Magnabosco C."/>
            <person name="Momper L."/>
            <person name="Gold D.A."/>
            <person name="Bosak T."/>
            <person name="Fournier G.P."/>
        </authorList>
    </citation>
    <scope>NUCLEOTIDE SEQUENCE [LARGE SCALE GENOMIC DNA]</scope>
    <source>
        <strain evidence="7 8">CCAP 1448/3</strain>
    </source>
</reference>
<dbReference type="GO" id="GO:0009055">
    <property type="term" value="F:electron transfer activity"/>
    <property type="evidence" value="ECO:0007669"/>
    <property type="project" value="InterPro"/>
</dbReference>
<gene>
    <name evidence="7" type="ORF">C7B64_07655</name>
</gene>
<dbReference type="PROSITE" id="PS51007">
    <property type="entry name" value="CYTC"/>
    <property type="match status" value="1"/>
</dbReference>
<keyword evidence="3 4" id="KW-0408">Iron</keyword>
<protein>
    <recommendedName>
        <fullName evidence="6">Cytochrome c domain-containing protein</fullName>
    </recommendedName>
</protein>
<dbReference type="AlphaFoldDB" id="A0A2T1C649"/>
<feature type="chain" id="PRO_5015778771" description="Cytochrome c domain-containing protein" evidence="5">
    <location>
        <begin position="22"/>
        <end position="119"/>
    </location>
</feature>
<dbReference type="InterPro" id="IPR009056">
    <property type="entry name" value="Cyt_c-like_dom"/>
</dbReference>
<proteinExistence type="predicted"/>
<name>A0A2T1C649_9CYAN</name>
<accession>A0A2T1C649</accession>
<dbReference type="GO" id="GO:0046872">
    <property type="term" value="F:metal ion binding"/>
    <property type="evidence" value="ECO:0007669"/>
    <property type="project" value="UniProtKB-KW"/>
</dbReference>
<evidence type="ECO:0000256" key="1">
    <source>
        <dbReference type="ARBA" id="ARBA00022617"/>
    </source>
</evidence>
<keyword evidence="8" id="KW-1185">Reference proteome</keyword>
<dbReference type="Gene3D" id="1.10.760.10">
    <property type="entry name" value="Cytochrome c-like domain"/>
    <property type="match status" value="1"/>
</dbReference>
<evidence type="ECO:0000256" key="5">
    <source>
        <dbReference type="SAM" id="SignalP"/>
    </source>
</evidence>
<reference evidence="7 8" key="1">
    <citation type="submission" date="2018-02" db="EMBL/GenBank/DDBJ databases">
        <authorList>
            <person name="Cohen D.B."/>
            <person name="Kent A.D."/>
        </authorList>
    </citation>
    <scope>NUCLEOTIDE SEQUENCE [LARGE SCALE GENOMIC DNA]</scope>
    <source>
        <strain evidence="7 8">CCAP 1448/3</strain>
    </source>
</reference>
<feature type="signal peptide" evidence="5">
    <location>
        <begin position="1"/>
        <end position="21"/>
    </location>
</feature>
<dbReference type="SUPFAM" id="SSF46626">
    <property type="entry name" value="Cytochrome c"/>
    <property type="match status" value="1"/>
</dbReference>